<accession>A0A4R3YGN7</accession>
<proteinExistence type="predicted"/>
<dbReference type="PANTHER" id="PTHR46796">
    <property type="entry name" value="HTH-TYPE TRANSCRIPTIONAL ACTIVATOR RHAS-RELATED"/>
    <property type="match status" value="1"/>
</dbReference>
<dbReference type="SMART" id="SM00342">
    <property type="entry name" value="HTH_ARAC"/>
    <property type="match status" value="1"/>
</dbReference>
<gene>
    <name evidence="5" type="ORF">EC912_11333</name>
</gene>
<dbReference type="PROSITE" id="PS01124">
    <property type="entry name" value="HTH_ARAC_FAMILY_2"/>
    <property type="match status" value="1"/>
</dbReference>
<dbReference type="RefSeq" id="WP_132147649.1">
    <property type="nucleotide sequence ID" value="NZ_SMCS01000013.1"/>
</dbReference>
<feature type="domain" description="HTH araC/xylS-type" evidence="4">
    <location>
        <begin position="212"/>
        <end position="313"/>
    </location>
</feature>
<protein>
    <submittedName>
        <fullName evidence="5">AraC family ethanolamine operon transcriptional activator</fullName>
    </submittedName>
</protein>
<evidence type="ECO:0000313" key="5">
    <source>
        <dbReference type="EMBL" id="TCV91181.1"/>
    </source>
</evidence>
<name>A0A4R3YGN7_9GAMM</name>
<comment type="caution">
    <text evidence="5">The sequence shown here is derived from an EMBL/GenBank/DDBJ whole genome shotgun (WGS) entry which is preliminary data.</text>
</comment>
<dbReference type="GO" id="GO:0003700">
    <property type="term" value="F:DNA-binding transcription factor activity"/>
    <property type="evidence" value="ECO:0007669"/>
    <property type="project" value="InterPro"/>
</dbReference>
<evidence type="ECO:0000256" key="1">
    <source>
        <dbReference type="ARBA" id="ARBA00023015"/>
    </source>
</evidence>
<dbReference type="InterPro" id="IPR018060">
    <property type="entry name" value="HTH_AraC"/>
</dbReference>
<keyword evidence="6" id="KW-1185">Reference proteome</keyword>
<keyword evidence="1" id="KW-0805">Transcription regulation</keyword>
<dbReference type="InterPro" id="IPR009057">
    <property type="entry name" value="Homeodomain-like_sf"/>
</dbReference>
<evidence type="ECO:0000256" key="2">
    <source>
        <dbReference type="ARBA" id="ARBA00023125"/>
    </source>
</evidence>
<organism evidence="5 6">
    <name type="scientific">Luteibacter rhizovicinus</name>
    <dbReference type="NCBI Taxonomy" id="242606"/>
    <lineage>
        <taxon>Bacteria</taxon>
        <taxon>Pseudomonadati</taxon>
        <taxon>Pseudomonadota</taxon>
        <taxon>Gammaproteobacteria</taxon>
        <taxon>Lysobacterales</taxon>
        <taxon>Rhodanobacteraceae</taxon>
        <taxon>Luteibacter</taxon>
    </lineage>
</organism>
<dbReference type="Gene3D" id="1.10.10.60">
    <property type="entry name" value="Homeodomain-like"/>
    <property type="match status" value="1"/>
</dbReference>
<dbReference type="PANTHER" id="PTHR46796:SF12">
    <property type="entry name" value="HTH-TYPE DNA-BINDING TRANSCRIPTIONAL ACTIVATOR EUTR"/>
    <property type="match status" value="1"/>
</dbReference>
<evidence type="ECO:0000256" key="3">
    <source>
        <dbReference type="ARBA" id="ARBA00023163"/>
    </source>
</evidence>
<evidence type="ECO:0000259" key="4">
    <source>
        <dbReference type="PROSITE" id="PS01124"/>
    </source>
</evidence>
<keyword evidence="2" id="KW-0238">DNA-binding</keyword>
<dbReference type="SUPFAM" id="SSF46689">
    <property type="entry name" value="Homeodomain-like"/>
    <property type="match status" value="1"/>
</dbReference>
<dbReference type="EMBL" id="SMCS01000013">
    <property type="protein sequence ID" value="TCV91181.1"/>
    <property type="molecule type" value="Genomic_DNA"/>
</dbReference>
<dbReference type="InterPro" id="IPR050204">
    <property type="entry name" value="AraC_XylS_family_regulators"/>
</dbReference>
<keyword evidence="3" id="KW-0804">Transcription</keyword>
<sequence>MSIKSDKQGLDRWEEFDLVTLGSALRFCDVDLLMLNPARPRATIASAMCDAAYYMTLDLGFDVRGSFTVPEDWCLLAYVHHASERSWCQGVSVDPDMAVTLLPGVSTDFMFERGARVTLVLVPASRFRACFAARGEGDPEASSQRLRLFCSRSPELAKAYEQIRDELPWDGGAVLGPVDDLVNRHIAAAMASTSEDRPMSSRGRRAHYLVLRRAERFMRANLRRDIYAQELCQAAGASERGLRYAFDDLLGVPPNRYLAMLRLCVAHRSLVTAEAGRRSVKSVALSCGMWDLSRFAEKYRHMFGEQPRETLTRATQPSDDLSLVDEYDGW</sequence>
<evidence type="ECO:0000313" key="6">
    <source>
        <dbReference type="Proteomes" id="UP000295645"/>
    </source>
</evidence>
<dbReference type="GO" id="GO:0043565">
    <property type="term" value="F:sequence-specific DNA binding"/>
    <property type="evidence" value="ECO:0007669"/>
    <property type="project" value="InterPro"/>
</dbReference>
<dbReference type="Proteomes" id="UP000295645">
    <property type="component" value="Unassembled WGS sequence"/>
</dbReference>
<dbReference type="Pfam" id="PF12833">
    <property type="entry name" value="HTH_18"/>
    <property type="match status" value="1"/>
</dbReference>
<dbReference type="OrthoDB" id="6003540at2"/>
<dbReference type="AlphaFoldDB" id="A0A4R3YGN7"/>
<reference evidence="5 6" key="1">
    <citation type="submission" date="2019-03" db="EMBL/GenBank/DDBJ databases">
        <title>Above-ground endophytic microbial communities from plants in different locations in the United States.</title>
        <authorList>
            <person name="Frank C."/>
        </authorList>
    </citation>
    <scope>NUCLEOTIDE SEQUENCE [LARGE SCALE GENOMIC DNA]</scope>
    <source>
        <strain evidence="5 6">LP_13_YM</strain>
    </source>
</reference>